<keyword evidence="4" id="KW-0489">Methyltransferase</keyword>
<dbReference type="GO" id="GO:0008168">
    <property type="term" value="F:methyltransferase activity"/>
    <property type="evidence" value="ECO:0007669"/>
    <property type="project" value="UniProtKB-KW"/>
</dbReference>
<dbReference type="OrthoDB" id="9804309at2"/>
<dbReference type="Proteomes" id="UP000184394">
    <property type="component" value="Unassembled WGS sequence"/>
</dbReference>
<sequence length="158" mass="18346">MISQEHKTEEYTVRPIGHVRNHVRDKKDVSWGDDTSCIELEEEYFSGLAGLQDFSHAIILFYLDKAVYIKEKHLQRRPQNRDDMPLVGIFSQRGKDRPNHIGITAVEIVSVSEKTLTVKGLDAVDGTPVLDIKPYYPVYDRKDAEVPEWVDRLMEHYF</sequence>
<dbReference type="InterPro" id="IPR023370">
    <property type="entry name" value="TrmO-like_N"/>
</dbReference>
<dbReference type="PROSITE" id="PS51668">
    <property type="entry name" value="TSAA_2"/>
    <property type="match status" value="1"/>
</dbReference>
<dbReference type="InterPro" id="IPR040372">
    <property type="entry name" value="YaeB-like"/>
</dbReference>
<dbReference type="AlphaFoldDB" id="A0A1M7MFT9"/>
<keyword evidence="1" id="KW-0949">S-adenosyl-L-methionine</keyword>
<accession>A0A1M7MFT9</accession>
<dbReference type="RefSeq" id="WP_072952414.1">
    <property type="nucleotide sequence ID" value="NZ_FRCT01000022.1"/>
</dbReference>
<organism evidence="4 5">
    <name type="scientific">Ruminococcus flavefaciens</name>
    <dbReference type="NCBI Taxonomy" id="1265"/>
    <lineage>
        <taxon>Bacteria</taxon>
        <taxon>Bacillati</taxon>
        <taxon>Bacillota</taxon>
        <taxon>Clostridia</taxon>
        <taxon>Eubacteriales</taxon>
        <taxon>Oscillospiraceae</taxon>
        <taxon>Ruminococcus</taxon>
    </lineage>
</organism>
<dbReference type="SUPFAM" id="SSF118196">
    <property type="entry name" value="YaeB-like"/>
    <property type="match status" value="1"/>
</dbReference>
<proteinExistence type="inferred from homology"/>
<keyword evidence="4" id="KW-0808">Transferase</keyword>
<dbReference type="Gene3D" id="2.40.30.70">
    <property type="entry name" value="YaeB-like"/>
    <property type="match status" value="1"/>
</dbReference>
<evidence type="ECO:0000256" key="1">
    <source>
        <dbReference type="ARBA" id="ARBA00022691"/>
    </source>
</evidence>
<dbReference type="GO" id="GO:0032259">
    <property type="term" value="P:methylation"/>
    <property type="evidence" value="ECO:0007669"/>
    <property type="project" value="UniProtKB-KW"/>
</dbReference>
<dbReference type="EMBL" id="FRCT01000022">
    <property type="protein sequence ID" value="SHM89761.1"/>
    <property type="molecule type" value="Genomic_DNA"/>
</dbReference>
<gene>
    <name evidence="4" type="ORF">SAMN04487860_12226</name>
</gene>
<evidence type="ECO:0000259" key="3">
    <source>
        <dbReference type="PROSITE" id="PS51668"/>
    </source>
</evidence>
<dbReference type="Pfam" id="PF01980">
    <property type="entry name" value="TrmO_N"/>
    <property type="match status" value="1"/>
</dbReference>
<dbReference type="PANTHER" id="PTHR12818:SF0">
    <property type="entry name" value="TRNA (ADENINE(37)-N6)-METHYLTRANSFERASE"/>
    <property type="match status" value="1"/>
</dbReference>
<feature type="domain" description="TsaA-like" evidence="3">
    <location>
        <begin position="13"/>
        <end position="144"/>
    </location>
</feature>
<protein>
    <submittedName>
        <fullName evidence="4">tRNA-Thr(GGU) m(6)t(6)A37 methyltransferase TsaA</fullName>
    </submittedName>
</protein>
<dbReference type="PANTHER" id="PTHR12818">
    <property type="entry name" value="TRNA (ADENINE(37)-N6)-METHYLTRANSFERASE"/>
    <property type="match status" value="1"/>
</dbReference>
<evidence type="ECO:0000256" key="2">
    <source>
        <dbReference type="ARBA" id="ARBA00033753"/>
    </source>
</evidence>
<comment type="similarity">
    <text evidence="2">Belongs to the tRNA methyltransferase O family.</text>
</comment>
<name>A0A1M7MFT9_RUMFL</name>
<reference evidence="4 5" key="1">
    <citation type="submission" date="2016-11" db="EMBL/GenBank/DDBJ databases">
        <authorList>
            <person name="Jaros S."/>
            <person name="Januszkiewicz K."/>
            <person name="Wedrychowicz H."/>
        </authorList>
    </citation>
    <scope>NUCLEOTIDE SEQUENCE [LARGE SCALE GENOMIC DNA]</scope>
    <source>
        <strain evidence="4 5">Y1</strain>
    </source>
</reference>
<dbReference type="InterPro" id="IPR036414">
    <property type="entry name" value="YaeB_N_sf"/>
</dbReference>
<evidence type="ECO:0000313" key="4">
    <source>
        <dbReference type="EMBL" id="SHM89761.1"/>
    </source>
</evidence>
<dbReference type="InterPro" id="IPR036413">
    <property type="entry name" value="YaeB-like_sf"/>
</dbReference>
<dbReference type="NCBIfam" id="TIGR00104">
    <property type="entry name" value="tRNA_TsaA"/>
    <property type="match status" value="1"/>
</dbReference>
<evidence type="ECO:0000313" key="5">
    <source>
        <dbReference type="Proteomes" id="UP000184394"/>
    </source>
</evidence>
<dbReference type="CDD" id="cd09281">
    <property type="entry name" value="UPF0066"/>
    <property type="match status" value="1"/>
</dbReference>